<protein>
    <submittedName>
        <fullName evidence="1">Uncharacterized protein</fullName>
    </submittedName>
</protein>
<dbReference type="Gene3D" id="3.40.91.80">
    <property type="match status" value="1"/>
</dbReference>
<dbReference type="RefSeq" id="WP_268849671.1">
    <property type="nucleotide sequence ID" value="NZ_CP114006.1"/>
</dbReference>
<accession>A0ABY7BS59</accession>
<sequence>MLTNEDFYHIKQLNTNTQCVNILKKLFKKTSFSLNFNEYMCHHHHLLDQYLINNNYNSQSKKVIRGKINEYLILLYFKNQGIINLYPQAYLFFIPDIKFDLVLFTKTKRIMAFSFKTCLRDRYKQAMVEGQQLKKLDTRFEFYLLTNDAVETQRLNKKIHQGKIPGINQVIDCFSPPANVFLKTLLNNQFLPFSDINMIKKEKKELI</sequence>
<evidence type="ECO:0000313" key="2">
    <source>
        <dbReference type="Proteomes" id="UP001164727"/>
    </source>
</evidence>
<keyword evidence="2" id="KW-1185">Reference proteome</keyword>
<reference evidence="1 2" key="1">
    <citation type="journal article" date="2023" name="Microbiol. Resour. Announc.">
        <title>Complete Genome of 'Candidatus Phytoplasma rubi' RS, a Phytopathogenic Bacterium Associated with Rubus Stunt Disease.</title>
        <authorList>
            <person name="Duckeck D."/>
            <person name="Zubert C."/>
            <person name="Bohm J.W."/>
            <person name="Carminati G."/>
            <person name="Schneider B."/>
            <person name="Kube M."/>
        </authorList>
    </citation>
    <scope>NUCLEOTIDE SEQUENCE [LARGE SCALE GENOMIC DNA]</scope>
    <source>
        <strain evidence="1 2">RS</strain>
    </source>
</reference>
<dbReference type="InterPro" id="IPR038365">
    <property type="entry name" value="EcoRII_C_sf"/>
</dbReference>
<gene>
    <name evidence="1" type="ORF">RS022_06200</name>
</gene>
<proteinExistence type="predicted"/>
<dbReference type="EMBL" id="CP114006">
    <property type="protein sequence ID" value="WAN63465.1"/>
    <property type="molecule type" value="Genomic_DNA"/>
</dbReference>
<dbReference type="Proteomes" id="UP001164727">
    <property type="component" value="Chromosome"/>
</dbReference>
<organism evidence="1 2">
    <name type="scientific">Candidatus Phytoplasma rubi</name>
    <dbReference type="NCBI Taxonomy" id="399025"/>
    <lineage>
        <taxon>Bacteria</taxon>
        <taxon>Bacillati</taxon>
        <taxon>Mycoplasmatota</taxon>
        <taxon>Mollicutes</taxon>
        <taxon>Acholeplasmatales</taxon>
        <taxon>Acholeplasmataceae</taxon>
        <taxon>Candidatus Phytoplasma</taxon>
        <taxon>16SrV (Elm yellows group)</taxon>
    </lineage>
</organism>
<evidence type="ECO:0000313" key="1">
    <source>
        <dbReference type="EMBL" id="WAN63465.1"/>
    </source>
</evidence>
<name>A0ABY7BS59_9MOLU</name>